<dbReference type="AlphaFoldDB" id="A0A0G9JXQ3"/>
<proteinExistence type="predicted"/>
<dbReference type="Pfam" id="PF17236">
    <property type="entry name" value="SU10_MCP"/>
    <property type="match status" value="2"/>
</dbReference>
<gene>
    <name evidence="1" type="ORF">AA20_11440</name>
</gene>
<dbReference type="RefSeq" id="WP_046997312.1">
    <property type="nucleotide sequence ID" value="NZ_JAIQ01000165.1"/>
</dbReference>
<dbReference type="InterPro" id="IPR035198">
    <property type="entry name" value="SU10_MCP"/>
</dbReference>
<name>A0A0G9JXQ3_9BACT</name>
<protein>
    <submittedName>
        <fullName evidence="1">Uncharacterized protein</fullName>
    </submittedName>
</protein>
<evidence type="ECO:0000313" key="2">
    <source>
        <dbReference type="Proteomes" id="UP000035514"/>
    </source>
</evidence>
<dbReference type="EMBL" id="JAIQ01000165">
    <property type="protein sequence ID" value="KLD96702.1"/>
    <property type="molecule type" value="Genomic_DNA"/>
</dbReference>
<dbReference type="Proteomes" id="UP000035514">
    <property type="component" value="Unassembled WGS sequence"/>
</dbReference>
<dbReference type="PATRIC" id="fig|1447256.3.peg.2243"/>
<evidence type="ECO:0000313" key="1">
    <source>
        <dbReference type="EMBL" id="KLD96702.1"/>
    </source>
</evidence>
<comment type="caution">
    <text evidence="1">The sequence shown here is derived from an EMBL/GenBank/DDBJ whole genome shotgun (WGS) entry which is preliminary data.</text>
</comment>
<sequence>MLTNGRTDTSYVESTLQGVNRPHDKKSIIEVIEVIGREDTPLLSKVSTGQKATQNKHSWLQRKLPDADRKPFAAVSGFSGGSKPSTQRLDNATEIFKHDDWISYSAKDTVTYGESEQSQMHKDLILKHKKSMEYAILGIGRKSISDDGNGNYVRTALDADATLAARMSLIASPIFRSGEGTSPADASQMAGIFHFLANTDLSQANINSSNFRDLTDFSNGWLGNIKAFDTAIDWTGNRQSIDRKHINQLIRKMTDMGVKPSDGAFDLYTGGDLLESITDMYKDFRRSNATDKEVGYVVETIITPFGKARVHYHADFNEVNGLNDVILCGNFSYLQKSYLTETKKETPQTSETAELLRYYSDMTLAVRNAYAFAAGVGLKA</sequence>
<organism evidence="1 2">
    <name type="scientific">Aliarcobacter butzleri L348</name>
    <dbReference type="NCBI Taxonomy" id="1447256"/>
    <lineage>
        <taxon>Bacteria</taxon>
        <taxon>Pseudomonadati</taxon>
        <taxon>Campylobacterota</taxon>
        <taxon>Epsilonproteobacteria</taxon>
        <taxon>Campylobacterales</taxon>
        <taxon>Arcobacteraceae</taxon>
        <taxon>Aliarcobacter</taxon>
    </lineage>
</organism>
<accession>A0A0G9JXQ3</accession>
<reference evidence="1 2" key="1">
    <citation type="submission" date="2014-01" db="EMBL/GenBank/DDBJ databases">
        <title>Development of a Comparative Genomic Fingerprinting Assay for High Resolution Genotyping of Arcobacter butzleri.</title>
        <authorList>
            <person name="Webb A.L."/>
            <person name="Inglis G.D."/>
            <person name="Kruczkiewicz P."/>
            <person name="Selinger L.B."/>
            <person name="Taboada E.N."/>
        </authorList>
    </citation>
    <scope>NUCLEOTIDE SEQUENCE [LARGE SCALE GENOMIC DNA]</scope>
    <source>
        <strain evidence="1 2">L348</strain>
    </source>
</reference>